<feature type="region of interest" description="Disordered" evidence="1">
    <location>
        <begin position="1"/>
        <end position="21"/>
    </location>
</feature>
<feature type="compositionally biased region" description="Basic and acidic residues" evidence="1">
    <location>
        <begin position="1"/>
        <end position="20"/>
    </location>
</feature>
<organism evidence="2 3">
    <name type="scientific">Tenebrio molitor</name>
    <name type="common">Yellow mealworm beetle</name>
    <dbReference type="NCBI Taxonomy" id="7067"/>
    <lineage>
        <taxon>Eukaryota</taxon>
        <taxon>Metazoa</taxon>
        <taxon>Ecdysozoa</taxon>
        <taxon>Arthropoda</taxon>
        <taxon>Hexapoda</taxon>
        <taxon>Insecta</taxon>
        <taxon>Pterygota</taxon>
        <taxon>Neoptera</taxon>
        <taxon>Endopterygota</taxon>
        <taxon>Coleoptera</taxon>
        <taxon>Polyphaga</taxon>
        <taxon>Cucujiformia</taxon>
        <taxon>Tenebrionidae</taxon>
        <taxon>Tenebrio</taxon>
    </lineage>
</organism>
<name>A0A8J6LQ59_TENMO</name>
<evidence type="ECO:0000313" key="2">
    <source>
        <dbReference type="EMBL" id="KAH0821301.1"/>
    </source>
</evidence>
<dbReference type="Proteomes" id="UP000719412">
    <property type="component" value="Unassembled WGS sequence"/>
</dbReference>
<reference evidence="2" key="2">
    <citation type="submission" date="2021-08" db="EMBL/GenBank/DDBJ databases">
        <authorList>
            <person name="Eriksson T."/>
        </authorList>
    </citation>
    <scope>NUCLEOTIDE SEQUENCE</scope>
    <source>
        <strain evidence="2">Stoneville</strain>
        <tissue evidence="2">Whole head</tissue>
    </source>
</reference>
<keyword evidence="3" id="KW-1185">Reference proteome</keyword>
<protein>
    <submittedName>
        <fullName evidence="2">Uncharacterized protein</fullName>
    </submittedName>
</protein>
<proteinExistence type="predicted"/>
<evidence type="ECO:0000256" key="1">
    <source>
        <dbReference type="SAM" id="MobiDB-lite"/>
    </source>
</evidence>
<gene>
    <name evidence="2" type="ORF">GEV33_001489</name>
</gene>
<comment type="caution">
    <text evidence="2">The sequence shown here is derived from an EMBL/GenBank/DDBJ whole genome shotgun (WGS) entry which is preliminary data.</text>
</comment>
<dbReference type="AlphaFoldDB" id="A0A8J6LQ59"/>
<dbReference type="EMBL" id="JABDTM020008472">
    <property type="protein sequence ID" value="KAH0821301.1"/>
    <property type="molecule type" value="Genomic_DNA"/>
</dbReference>
<sequence length="81" mass="9082">MTEKIEYKVNDPFGKPRPEGEGVITAVPVVGKSGSSGWDERPSRRRRELDPLKRSLLFGLDFLDASSSSLFRLHHVHTSTC</sequence>
<reference evidence="2" key="1">
    <citation type="journal article" date="2020" name="J Insects Food Feed">
        <title>The yellow mealworm (Tenebrio molitor) genome: a resource for the emerging insects as food and feed industry.</title>
        <authorList>
            <person name="Eriksson T."/>
            <person name="Andere A."/>
            <person name="Kelstrup H."/>
            <person name="Emery V."/>
            <person name="Picard C."/>
        </authorList>
    </citation>
    <scope>NUCLEOTIDE SEQUENCE</scope>
    <source>
        <strain evidence="2">Stoneville</strain>
        <tissue evidence="2">Whole head</tissue>
    </source>
</reference>
<accession>A0A8J6LQ59</accession>
<evidence type="ECO:0000313" key="3">
    <source>
        <dbReference type="Proteomes" id="UP000719412"/>
    </source>
</evidence>